<dbReference type="Proteomes" id="UP001177023">
    <property type="component" value="Unassembled WGS sequence"/>
</dbReference>
<keyword evidence="8" id="KW-0812">Transmembrane</keyword>
<dbReference type="EMBL" id="CATQJA010002598">
    <property type="protein sequence ID" value="CAJ0572502.1"/>
    <property type="molecule type" value="Genomic_DNA"/>
</dbReference>
<accession>A0AA36FZ56</accession>
<keyword evidence="11" id="KW-1185">Reference proteome</keyword>
<dbReference type="InterPro" id="IPR050271">
    <property type="entry name" value="UDP-glycosyltransferase"/>
</dbReference>
<dbReference type="FunFam" id="3.40.50.2000:FF:000021">
    <property type="entry name" value="UDP-glucuronosyltransferase"/>
    <property type="match status" value="1"/>
</dbReference>
<comment type="subcellular location">
    <subcellularLocation>
        <location evidence="1">Membrane</location>
        <topology evidence="1">Single-pass membrane protein</topology>
    </subcellularLocation>
</comment>
<gene>
    <name evidence="10" type="ORF">MSPICULIGERA_LOCUS10886</name>
</gene>
<evidence type="ECO:0000256" key="1">
    <source>
        <dbReference type="ARBA" id="ARBA00004167"/>
    </source>
</evidence>
<dbReference type="EC" id="2.4.1.17" evidence="3"/>
<evidence type="ECO:0000256" key="6">
    <source>
        <dbReference type="ARBA" id="ARBA00022729"/>
    </source>
</evidence>
<evidence type="ECO:0000256" key="2">
    <source>
        <dbReference type="ARBA" id="ARBA00009995"/>
    </source>
</evidence>
<dbReference type="AlphaFoldDB" id="A0AA36FZ56"/>
<dbReference type="GO" id="GO:0016020">
    <property type="term" value="C:membrane"/>
    <property type="evidence" value="ECO:0007669"/>
    <property type="project" value="UniProtKB-SubCell"/>
</dbReference>
<evidence type="ECO:0000313" key="11">
    <source>
        <dbReference type="Proteomes" id="UP001177023"/>
    </source>
</evidence>
<dbReference type="CDD" id="cd03784">
    <property type="entry name" value="GT1_Gtf-like"/>
    <property type="match status" value="1"/>
</dbReference>
<dbReference type="GO" id="GO:0015020">
    <property type="term" value="F:glucuronosyltransferase activity"/>
    <property type="evidence" value="ECO:0007669"/>
    <property type="project" value="UniProtKB-EC"/>
</dbReference>
<evidence type="ECO:0000256" key="3">
    <source>
        <dbReference type="ARBA" id="ARBA00012544"/>
    </source>
</evidence>
<dbReference type="SUPFAM" id="SSF53756">
    <property type="entry name" value="UDP-Glycosyltransferase/glycogen phosphorylase"/>
    <property type="match status" value="1"/>
</dbReference>
<sequence length="533" mass="60321">MRSTVLFLSTLLCFANALNIVLYSQVVGPSHLDFANSLVESLTRRGHNVDMIVGRMNTNAKTYGTSSARRQITVGFEENSPWVASTHLTDPFVDKRPGFLEPRLMDLFEDVTIEMCDLFLSDVRLSEMLRDNTYDLALMSAYDYCPLAMFHHNGIKNVASYSPTPLFPLQSYAIGLPSLPSYVTDILQSVSTSLNLNFVERTENVLFALKYELIEHQRFIRRTDAVVRKHYGASFPSTADLARDMAVTFVNSNELLEQGRPISHKVKYIGGINRREPQKLDPEMEALLGKARTGNVIFSFGTQILTTRIPREIKIGLVRAFAEFPEYNFIWKFDGSADEMEWLFQNVTNVYPVKWLPQNDMLDHPRTVAFISHMGLNSYLEASYAGVPTISIPIFADQIWNSMNAESRGISVLIRKSEVTEKRMVRALQKVLGNHGMTKKCHTLAKMLKSKPQQPEELFVQWVEYAATFQGLSDYINLPSSRMSGIVHSNLDVIACLSISCLIFVTVIPYLIYRILGPALASFTPRIVKVKKQ</sequence>
<reference evidence="10" key="1">
    <citation type="submission" date="2023-06" db="EMBL/GenBank/DDBJ databases">
        <authorList>
            <person name="Delattre M."/>
        </authorList>
    </citation>
    <scope>NUCLEOTIDE SEQUENCE</scope>
    <source>
        <strain evidence="10">AF72</strain>
    </source>
</reference>
<evidence type="ECO:0000256" key="5">
    <source>
        <dbReference type="ARBA" id="ARBA00022679"/>
    </source>
</evidence>
<dbReference type="PANTHER" id="PTHR48043:SF154">
    <property type="entry name" value="GLUCURONOSYLTRANSFERASE"/>
    <property type="match status" value="1"/>
</dbReference>
<keyword evidence="8" id="KW-0472">Membrane</keyword>
<evidence type="ECO:0000313" key="10">
    <source>
        <dbReference type="EMBL" id="CAJ0572502.1"/>
    </source>
</evidence>
<dbReference type="Gene3D" id="3.40.50.2000">
    <property type="entry name" value="Glycogen Phosphorylase B"/>
    <property type="match status" value="1"/>
</dbReference>
<protein>
    <recommendedName>
        <fullName evidence="3">glucuronosyltransferase</fullName>
        <ecNumber evidence="3">2.4.1.17</ecNumber>
    </recommendedName>
</protein>
<organism evidence="10 11">
    <name type="scientific">Mesorhabditis spiculigera</name>
    <dbReference type="NCBI Taxonomy" id="96644"/>
    <lineage>
        <taxon>Eukaryota</taxon>
        <taxon>Metazoa</taxon>
        <taxon>Ecdysozoa</taxon>
        <taxon>Nematoda</taxon>
        <taxon>Chromadorea</taxon>
        <taxon>Rhabditida</taxon>
        <taxon>Rhabditina</taxon>
        <taxon>Rhabditomorpha</taxon>
        <taxon>Rhabditoidea</taxon>
        <taxon>Rhabditidae</taxon>
        <taxon>Mesorhabditinae</taxon>
        <taxon>Mesorhabditis</taxon>
    </lineage>
</organism>
<evidence type="ECO:0000256" key="4">
    <source>
        <dbReference type="ARBA" id="ARBA00022676"/>
    </source>
</evidence>
<evidence type="ECO:0000256" key="7">
    <source>
        <dbReference type="ARBA" id="ARBA00047475"/>
    </source>
</evidence>
<comment type="caution">
    <text evidence="10">The sequence shown here is derived from an EMBL/GenBank/DDBJ whole genome shotgun (WGS) entry which is preliminary data.</text>
</comment>
<comment type="similarity">
    <text evidence="2">Belongs to the UDP-glycosyltransferase family.</text>
</comment>
<keyword evidence="4" id="KW-0328">Glycosyltransferase</keyword>
<feature type="chain" id="PRO_5041368677" description="glucuronosyltransferase" evidence="9">
    <location>
        <begin position="18"/>
        <end position="533"/>
    </location>
</feature>
<dbReference type="PANTHER" id="PTHR48043">
    <property type="entry name" value="EG:EG0003.4 PROTEIN-RELATED"/>
    <property type="match status" value="1"/>
</dbReference>
<evidence type="ECO:0000256" key="9">
    <source>
        <dbReference type="SAM" id="SignalP"/>
    </source>
</evidence>
<keyword evidence="6 9" id="KW-0732">Signal</keyword>
<comment type="catalytic activity">
    <reaction evidence="7">
        <text>glucuronate acceptor + UDP-alpha-D-glucuronate = acceptor beta-D-glucuronoside + UDP + H(+)</text>
        <dbReference type="Rhea" id="RHEA:21032"/>
        <dbReference type="ChEBI" id="CHEBI:15378"/>
        <dbReference type="ChEBI" id="CHEBI:58052"/>
        <dbReference type="ChEBI" id="CHEBI:58223"/>
        <dbReference type="ChEBI" id="CHEBI:132367"/>
        <dbReference type="ChEBI" id="CHEBI:132368"/>
        <dbReference type="EC" id="2.4.1.17"/>
    </reaction>
</comment>
<dbReference type="InterPro" id="IPR002213">
    <property type="entry name" value="UDP_glucos_trans"/>
</dbReference>
<feature type="signal peptide" evidence="9">
    <location>
        <begin position="1"/>
        <end position="17"/>
    </location>
</feature>
<feature type="non-terminal residue" evidence="10">
    <location>
        <position position="1"/>
    </location>
</feature>
<proteinExistence type="inferred from homology"/>
<keyword evidence="8" id="KW-1133">Transmembrane helix</keyword>
<evidence type="ECO:0000256" key="8">
    <source>
        <dbReference type="SAM" id="Phobius"/>
    </source>
</evidence>
<feature type="transmembrane region" description="Helical" evidence="8">
    <location>
        <begin position="491"/>
        <end position="513"/>
    </location>
</feature>
<name>A0AA36FZ56_9BILA</name>
<dbReference type="Pfam" id="PF00201">
    <property type="entry name" value="UDPGT"/>
    <property type="match status" value="1"/>
</dbReference>
<keyword evidence="5" id="KW-0808">Transferase</keyword>